<name>A0ABV6Y4U2_9HYPH</name>
<evidence type="ECO:0000313" key="2">
    <source>
        <dbReference type="Proteomes" id="UP001593940"/>
    </source>
</evidence>
<proteinExistence type="predicted"/>
<dbReference type="RefSeq" id="WP_281400245.1">
    <property type="nucleotide sequence ID" value="NZ_JAFBID010000011.1"/>
</dbReference>
<evidence type="ECO:0000313" key="1">
    <source>
        <dbReference type="EMBL" id="MFC1456278.1"/>
    </source>
</evidence>
<keyword evidence="2" id="KW-1185">Reference proteome</keyword>
<dbReference type="EMBL" id="JBHOMY010000013">
    <property type="protein sequence ID" value="MFC1456278.1"/>
    <property type="molecule type" value="Genomic_DNA"/>
</dbReference>
<protein>
    <submittedName>
        <fullName evidence="1">Uncharacterized protein</fullName>
    </submittedName>
</protein>
<sequence>MPRTADLRVNKAIDEYYAGALKIIYTAPPRTALEYPLNSF</sequence>
<comment type="caution">
    <text evidence="1">The sequence shown here is derived from an EMBL/GenBank/DDBJ whole genome shotgun (WGS) entry which is preliminary data.</text>
</comment>
<organism evidence="1 2">
    <name type="scientific">Microvirga arabica</name>
    <dbReference type="NCBI Taxonomy" id="1128671"/>
    <lineage>
        <taxon>Bacteria</taxon>
        <taxon>Pseudomonadati</taxon>
        <taxon>Pseudomonadota</taxon>
        <taxon>Alphaproteobacteria</taxon>
        <taxon>Hyphomicrobiales</taxon>
        <taxon>Methylobacteriaceae</taxon>
        <taxon>Microvirga</taxon>
    </lineage>
</organism>
<gene>
    <name evidence="1" type="ORF">ACETIH_05985</name>
</gene>
<reference evidence="1 2" key="1">
    <citation type="submission" date="2024-09" db="EMBL/GenBank/DDBJ databases">
        <title>Nodulacao em especies de Leguminosae Basais da Amazonia e Caracterizacao dos Rizobios e Bacterias Associadas aos Nodulos.</title>
        <authorList>
            <person name="Jambeiro I.C.A."/>
            <person name="Lopes I.S."/>
            <person name="Aguiar E.R.G.R."/>
            <person name="Santos A.F.J."/>
            <person name="Dos Santos J.M.F."/>
            <person name="Gross E."/>
        </authorList>
    </citation>
    <scope>NUCLEOTIDE SEQUENCE [LARGE SCALE GENOMIC DNA]</scope>
    <source>
        <strain evidence="1 2">BRUESC1165</strain>
    </source>
</reference>
<accession>A0ABV6Y4U2</accession>
<dbReference type="Proteomes" id="UP001593940">
    <property type="component" value="Unassembled WGS sequence"/>
</dbReference>